<dbReference type="PANTHER" id="PTHR11795">
    <property type="entry name" value="BRANCHED-CHAIN AMINO ACID TRANSPORT SYSTEM PERMEASE PROTEIN LIVH"/>
    <property type="match status" value="1"/>
</dbReference>
<dbReference type="GO" id="GO:0006865">
    <property type="term" value="P:amino acid transport"/>
    <property type="evidence" value="ECO:0007669"/>
    <property type="project" value="UniProtKB-KW"/>
</dbReference>
<dbReference type="CDD" id="cd06582">
    <property type="entry name" value="TM_PBP1_LivH_like"/>
    <property type="match status" value="1"/>
</dbReference>
<evidence type="ECO:0000256" key="8">
    <source>
        <dbReference type="ARBA" id="ARBA00037998"/>
    </source>
</evidence>
<keyword evidence="5" id="KW-0029">Amino-acid transport</keyword>
<dbReference type="PANTHER" id="PTHR11795:SF449">
    <property type="entry name" value="BRANCHED-CHAIN AMINO ACID TRANSPORT PERMEASE PROTEIN LIVH-RELATED"/>
    <property type="match status" value="1"/>
</dbReference>
<feature type="transmembrane region" description="Helical" evidence="9">
    <location>
        <begin position="222"/>
        <end position="249"/>
    </location>
</feature>
<dbReference type="RefSeq" id="WP_205258658.1">
    <property type="nucleotide sequence ID" value="NZ_JAERWK010000001.1"/>
</dbReference>
<proteinExistence type="inferred from homology"/>
<comment type="similarity">
    <text evidence="8">Belongs to the binding-protein-dependent transport system permease family. LivHM subfamily.</text>
</comment>
<dbReference type="EMBL" id="JAERWK010000001">
    <property type="protein sequence ID" value="MBM9465701.1"/>
    <property type="molecule type" value="Genomic_DNA"/>
</dbReference>
<dbReference type="Proteomes" id="UP000663792">
    <property type="component" value="Unassembled WGS sequence"/>
</dbReference>
<gene>
    <name evidence="10" type="ORF">JL106_00225</name>
</gene>
<evidence type="ECO:0000256" key="4">
    <source>
        <dbReference type="ARBA" id="ARBA00022692"/>
    </source>
</evidence>
<organism evidence="10 11">
    <name type="scientific">Nakamurella leprariae</name>
    <dbReference type="NCBI Taxonomy" id="2803911"/>
    <lineage>
        <taxon>Bacteria</taxon>
        <taxon>Bacillati</taxon>
        <taxon>Actinomycetota</taxon>
        <taxon>Actinomycetes</taxon>
        <taxon>Nakamurellales</taxon>
        <taxon>Nakamurellaceae</taxon>
        <taxon>Nakamurella</taxon>
    </lineage>
</organism>
<reference evidence="10" key="1">
    <citation type="submission" date="2021-01" db="EMBL/GenBank/DDBJ databases">
        <title>YIM 132084 draft genome.</title>
        <authorList>
            <person name="An D."/>
        </authorList>
    </citation>
    <scope>NUCLEOTIDE SEQUENCE</scope>
    <source>
        <strain evidence="10">YIM 132084</strain>
    </source>
</reference>
<keyword evidence="11" id="KW-1185">Reference proteome</keyword>
<keyword evidence="7 9" id="KW-0472">Membrane</keyword>
<name>A0A939BXL2_9ACTN</name>
<evidence type="ECO:0000313" key="11">
    <source>
        <dbReference type="Proteomes" id="UP000663792"/>
    </source>
</evidence>
<accession>A0A939BXL2</accession>
<comment type="subcellular location">
    <subcellularLocation>
        <location evidence="1">Cell membrane</location>
        <topology evidence="1">Multi-pass membrane protein</topology>
    </subcellularLocation>
</comment>
<keyword evidence="2" id="KW-0813">Transport</keyword>
<evidence type="ECO:0000256" key="1">
    <source>
        <dbReference type="ARBA" id="ARBA00004651"/>
    </source>
</evidence>
<keyword evidence="4 9" id="KW-0812">Transmembrane</keyword>
<feature type="transmembrane region" description="Helical" evidence="9">
    <location>
        <begin position="60"/>
        <end position="82"/>
    </location>
</feature>
<sequence>MDLLQASIVLGVVVGIVYALSGAGLVVIFRTSGYISFAQGDIAAVGLFVGLAAYKAGGGYGLTAVTVILVSTVLGGLVGGLITIPLERHGHLPAALSTIGVGLIIGGILNVTVGGDPRAFPEVSSAAAFDFAGVRLGWSDIVGMLASAAIFIGLGFFFRRSRIGIAMRAVNDNRFAGQILGVPDKRLKLVGWIVAGSLSGVLGLFVAPILSLSPVSVNTLLVFGFCAIVIGGFDSIFGALVAGVSIGVLSNLTSAYVDPNLVPTVLWAAMLLVLLIRPNGLFGRRRLVRV</sequence>
<evidence type="ECO:0000256" key="2">
    <source>
        <dbReference type="ARBA" id="ARBA00022448"/>
    </source>
</evidence>
<dbReference type="GO" id="GO:0022857">
    <property type="term" value="F:transmembrane transporter activity"/>
    <property type="evidence" value="ECO:0007669"/>
    <property type="project" value="InterPro"/>
</dbReference>
<evidence type="ECO:0000256" key="7">
    <source>
        <dbReference type="ARBA" id="ARBA00023136"/>
    </source>
</evidence>
<feature type="transmembrane region" description="Helical" evidence="9">
    <location>
        <begin position="6"/>
        <end position="27"/>
    </location>
</feature>
<evidence type="ECO:0000256" key="9">
    <source>
        <dbReference type="SAM" id="Phobius"/>
    </source>
</evidence>
<dbReference type="InterPro" id="IPR001851">
    <property type="entry name" value="ABC_transp_permease"/>
</dbReference>
<feature type="transmembrane region" description="Helical" evidence="9">
    <location>
        <begin position="189"/>
        <end position="210"/>
    </location>
</feature>
<comment type="caution">
    <text evidence="10">The sequence shown here is derived from an EMBL/GenBank/DDBJ whole genome shotgun (WGS) entry which is preliminary data.</text>
</comment>
<evidence type="ECO:0000256" key="3">
    <source>
        <dbReference type="ARBA" id="ARBA00022475"/>
    </source>
</evidence>
<evidence type="ECO:0000313" key="10">
    <source>
        <dbReference type="EMBL" id="MBM9465701.1"/>
    </source>
</evidence>
<feature type="transmembrane region" description="Helical" evidence="9">
    <location>
        <begin position="141"/>
        <end position="158"/>
    </location>
</feature>
<keyword evidence="3" id="KW-1003">Cell membrane</keyword>
<feature type="transmembrane region" description="Helical" evidence="9">
    <location>
        <begin position="94"/>
        <end position="113"/>
    </location>
</feature>
<feature type="transmembrane region" description="Helical" evidence="9">
    <location>
        <begin position="261"/>
        <end position="280"/>
    </location>
</feature>
<dbReference type="InterPro" id="IPR052157">
    <property type="entry name" value="BCAA_transport_permease"/>
</dbReference>
<keyword evidence="6 9" id="KW-1133">Transmembrane helix</keyword>
<protein>
    <submittedName>
        <fullName evidence="10">Branched-chain amino acid ABC transporter permease</fullName>
    </submittedName>
</protein>
<evidence type="ECO:0000256" key="6">
    <source>
        <dbReference type="ARBA" id="ARBA00022989"/>
    </source>
</evidence>
<evidence type="ECO:0000256" key="5">
    <source>
        <dbReference type="ARBA" id="ARBA00022970"/>
    </source>
</evidence>
<dbReference type="AlphaFoldDB" id="A0A939BXL2"/>
<dbReference type="Pfam" id="PF02653">
    <property type="entry name" value="BPD_transp_2"/>
    <property type="match status" value="1"/>
</dbReference>
<dbReference type="GO" id="GO:0005886">
    <property type="term" value="C:plasma membrane"/>
    <property type="evidence" value="ECO:0007669"/>
    <property type="project" value="UniProtKB-SubCell"/>
</dbReference>